<dbReference type="WBParaSite" id="SVE_2002200.1">
    <property type="protein sequence ID" value="SVE_2002200.1"/>
    <property type="gene ID" value="SVE_2002200"/>
</dbReference>
<dbReference type="Proteomes" id="UP000035680">
    <property type="component" value="Unassembled WGS sequence"/>
</dbReference>
<keyword evidence="1" id="KW-1185">Reference proteome</keyword>
<reference evidence="1" key="1">
    <citation type="submission" date="2014-07" db="EMBL/GenBank/DDBJ databases">
        <authorList>
            <person name="Martin A.A"/>
            <person name="De Silva N."/>
        </authorList>
    </citation>
    <scope>NUCLEOTIDE SEQUENCE</scope>
</reference>
<dbReference type="AlphaFoldDB" id="A0A0K0G5K4"/>
<protein>
    <submittedName>
        <fullName evidence="2">Ovule protein</fullName>
    </submittedName>
</protein>
<evidence type="ECO:0000313" key="1">
    <source>
        <dbReference type="Proteomes" id="UP000035680"/>
    </source>
</evidence>
<reference evidence="2" key="2">
    <citation type="submission" date="2015-08" db="UniProtKB">
        <authorList>
            <consortium name="WormBaseParasite"/>
        </authorList>
    </citation>
    <scope>IDENTIFICATION</scope>
</reference>
<evidence type="ECO:0000313" key="2">
    <source>
        <dbReference type="WBParaSite" id="SVE_2002200.1"/>
    </source>
</evidence>
<proteinExistence type="predicted"/>
<name>A0A0K0G5K4_STRVS</name>
<organism evidence="1 2">
    <name type="scientific">Strongyloides venezuelensis</name>
    <name type="common">Threadworm</name>
    <dbReference type="NCBI Taxonomy" id="75913"/>
    <lineage>
        <taxon>Eukaryota</taxon>
        <taxon>Metazoa</taxon>
        <taxon>Ecdysozoa</taxon>
        <taxon>Nematoda</taxon>
        <taxon>Chromadorea</taxon>
        <taxon>Rhabditida</taxon>
        <taxon>Tylenchina</taxon>
        <taxon>Panagrolaimomorpha</taxon>
        <taxon>Strongyloidoidea</taxon>
        <taxon>Strongyloididae</taxon>
        <taxon>Strongyloides</taxon>
    </lineage>
</organism>
<accession>A0A0K0G5K4</accession>
<sequence>MFIFCKPKREKSKFLQGTNVTLVSKTKEILWKSSPLNLFQFPKENLTKIILRAFTLKFEALWSTPP</sequence>